<keyword evidence="8" id="KW-1185">Reference proteome</keyword>
<dbReference type="PANTHER" id="PTHR43531:SF11">
    <property type="entry name" value="METHYL-ACCEPTING CHEMOTAXIS PROTEIN 3"/>
    <property type="match status" value="1"/>
</dbReference>
<dbReference type="InterPro" id="IPR051310">
    <property type="entry name" value="MCP_chemotaxis"/>
</dbReference>
<gene>
    <name evidence="7" type="ORF">MTR62_13910</name>
</gene>
<dbReference type="Proteomes" id="UP001162881">
    <property type="component" value="Unassembled WGS sequence"/>
</dbReference>
<evidence type="ECO:0000256" key="3">
    <source>
        <dbReference type="PROSITE-ProRule" id="PRU00284"/>
    </source>
</evidence>
<reference evidence="7" key="1">
    <citation type="submission" date="2022-03" db="EMBL/GenBank/DDBJ databases">
        <title>Identification of a novel bacterium isolated from mangrove sediments.</title>
        <authorList>
            <person name="Pan X."/>
        </authorList>
    </citation>
    <scope>NUCLEOTIDE SEQUENCE</scope>
    <source>
        <strain evidence="7">B1949</strain>
    </source>
</reference>
<dbReference type="SUPFAM" id="SSF58104">
    <property type="entry name" value="Methyl-accepting chemotaxis protein (MCP) signaling domain"/>
    <property type="match status" value="1"/>
</dbReference>
<dbReference type="PROSITE" id="PS50885">
    <property type="entry name" value="HAMP"/>
    <property type="match status" value="2"/>
</dbReference>
<feature type="domain" description="HAMP" evidence="6">
    <location>
        <begin position="122"/>
        <end position="174"/>
    </location>
</feature>
<accession>A0ABT0BFE7</accession>
<keyword evidence="1" id="KW-0145">Chemotaxis</keyword>
<evidence type="ECO:0000313" key="8">
    <source>
        <dbReference type="Proteomes" id="UP001162881"/>
    </source>
</evidence>
<feature type="compositionally biased region" description="Polar residues" evidence="4">
    <location>
        <begin position="184"/>
        <end position="206"/>
    </location>
</feature>
<evidence type="ECO:0000256" key="1">
    <source>
        <dbReference type="ARBA" id="ARBA00022500"/>
    </source>
</evidence>
<dbReference type="PROSITE" id="PS50111">
    <property type="entry name" value="CHEMOTAXIS_TRANSDUC_2"/>
    <property type="match status" value="1"/>
</dbReference>
<keyword evidence="3" id="KW-0807">Transducer</keyword>
<dbReference type="Pfam" id="PF00015">
    <property type="entry name" value="MCPsignal"/>
    <property type="match status" value="1"/>
</dbReference>
<dbReference type="Gene3D" id="1.10.287.950">
    <property type="entry name" value="Methyl-accepting chemotaxis protein"/>
    <property type="match status" value="1"/>
</dbReference>
<dbReference type="RefSeq" id="WP_244021887.1">
    <property type="nucleotide sequence ID" value="NZ_JALHLF010000060.1"/>
</dbReference>
<organism evidence="7 8">
    <name type="scientific">Novosphingobium organovorum</name>
    <dbReference type="NCBI Taxonomy" id="2930092"/>
    <lineage>
        <taxon>Bacteria</taxon>
        <taxon>Pseudomonadati</taxon>
        <taxon>Pseudomonadota</taxon>
        <taxon>Alphaproteobacteria</taxon>
        <taxon>Sphingomonadales</taxon>
        <taxon>Sphingomonadaceae</taxon>
        <taxon>Novosphingobium</taxon>
    </lineage>
</organism>
<dbReference type="EMBL" id="JALHLF010000060">
    <property type="protein sequence ID" value="MCJ2183778.1"/>
    <property type="molecule type" value="Genomic_DNA"/>
</dbReference>
<evidence type="ECO:0000256" key="2">
    <source>
        <dbReference type="ARBA" id="ARBA00029447"/>
    </source>
</evidence>
<dbReference type="CDD" id="cd11386">
    <property type="entry name" value="MCP_signal"/>
    <property type="match status" value="1"/>
</dbReference>
<protein>
    <submittedName>
        <fullName evidence="7">Methyl-accepting chemotaxis protein</fullName>
    </submittedName>
</protein>
<proteinExistence type="inferred from homology"/>
<dbReference type="InterPro" id="IPR004089">
    <property type="entry name" value="MCPsignal_dom"/>
</dbReference>
<dbReference type="SMART" id="SM00283">
    <property type="entry name" value="MA"/>
    <property type="match status" value="1"/>
</dbReference>
<evidence type="ECO:0000259" key="6">
    <source>
        <dbReference type="PROSITE" id="PS50885"/>
    </source>
</evidence>
<feature type="domain" description="HAMP" evidence="6">
    <location>
        <begin position="79"/>
        <end position="119"/>
    </location>
</feature>
<sequence>MLDWFEKQAPIRLKFTTLLLILTALAAVGLATTALAVFALLPGFVLLPVAALGVAGTALTVRLASSCICLPYADTVVRMEALAAGDTDSPLAYTDHTDCVGRMTVAMATFRDNARAIRDLNDVQNKVVEALSDALTALASKRLDCRIEQTFPDRYEPLRADFNRAVDVLAGAITIVDRTAESVQNGSDEIHSATSDLSQRNENQAASLEEASAAMDQVTQTVNVAAKAAQAARELIATAHQEALEGDSVVENAIKAMGAIETSASEIGTIVDVIDSIAFQTNLLALNAGVEAARAGDAGKGFAVVANEVRALAQRSADAARDIGALIQASSLQVASGVQLVGETGILLSNIVTRIREVNTQVSGIAESAQKQAENLMQVNATVGDIDRVTQQNAAMVEQASAATRTLSDEAHRLSQIVKSFRLAPGREVVTALSAPAPRPGPQATAPRPQPLAARAANHALAPAALAYEDACGDDWDAF</sequence>
<comment type="caution">
    <text evidence="7">The sequence shown here is derived from an EMBL/GenBank/DDBJ whole genome shotgun (WGS) entry which is preliminary data.</text>
</comment>
<feature type="region of interest" description="Disordered" evidence="4">
    <location>
        <begin position="184"/>
        <end position="208"/>
    </location>
</feature>
<feature type="domain" description="Methyl-accepting transducer" evidence="5">
    <location>
        <begin position="179"/>
        <end position="408"/>
    </location>
</feature>
<comment type="similarity">
    <text evidence="2">Belongs to the methyl-accepting chemotaxis (MCP) protein family.</text>
</comment>
<dbReference type="PANTHER" id="PTHR43531">
    <property type="entry name" value="PROTEIN ICFG"/>
    <property type="match status" value="1"/>
</dbReference>
<name>A0ABT0BFE7_9SPHN</name>
<evidence type="ECO:0000313" key="7">
    <source>
        <dbReference type="EMBL" id="MCJ2183778.1"/>
    </source>
</evidence>
<dbReference type="InterPro" id="IPR003660">
    <property type="entry name" value="HAMP_dom"/>
</dbReference>
<evidence type="ECO:0000259" key="5">
    <source>
        <dbReference type="PROSITE" id="PS50111"/>
    </source>
</evidence>
<evidence type="ECO:0000256" key="4">
    <source>
        <dbReference type="SAM" id="MobiDB-lite"/>
    </source>
</evidence>